<organism evidence="1 2">
    <name type="scientific">Devosia rhodophyticola</name>
    <dbReference type="NCBI Taxonomy" id="3026423"/>
    <lineage>
        <taxon>Bacteria</taxon>
        <taxon>Pseudomonadati</taxon>
        <taxon>Pseudomonadota</taxon>
        <taxon>Alphaproteobacteria</taxon>
        <taxon>Hyphomicrobiales</taxon>
        <taxon>Devosiaceae</taxon>
        <taxon>Devosia</taxon>
    </lineage>
</organism>
<proteinExistence type="predicted"/>
<accession>A0ABY7YWF1</accession>
<evidence type="ECO:0000313" key="2">
    <source>
        <dbReference type="Proteomes" id="UP001222118"/>
    </source>
</evidence>
<name>A0ABY7YWF1_9HYPH</name>
<keyword evidence="2" id="KW-1185">Reference proteome</keyword>
<dbReference type="RefSeq" id="WP_282211172.1">
    <property type="nucleotide sequence ID" value="NZ_CP118247.1"/>
</dbReference>
<evidence type="ECO:0000313" key="1">
    <source>
        <dbReference type="EMBL" id="WDR05654.1"/>
    </source>
</evidence>
<reference evidence="1 2" key="1">
    <citation type="submission" date="2023-02" db="EMBL/GenBank/DDBJ databases">
        <title>Devosia chondri sp. nov., isolated from the phycosphere of marine algae.</title>
        <authorList>
            <person name="Kim J.M."/>
            <person name="Lee J.K."/>
            <person name="Choi B.J."/>
            <person name="Bayburt H."/>
            <person name="Jeon C.O."/>
        </authorList>
    </citation>
    <scope>NUCLEOTIDE SEQUENCE [LARGE SCALE GENOMIC DNA]</scope>
    <source>
        <strain evidence="1 2">G2-5</strain>
    </source>
</reference>
<protein>
    <submittedName>
        <fullName evidence="1">Uncharacterized protein</fullName>
    </submittedName>
</protein>
<dbReference type="Proteomes" id="UP001222118">
    <property type="component" value="Chromosome"/>
</dbReference>
<dbReference type="EMBL" id="CP118247">
    <property type="protein sequence ID" value="WDR05654.1"/>
    <property type="molecule type" value="Genomic_DNA"/>
</dbReference>
<sequence length="72" mass="8076">MAVRLNGIVDTGWLAMHNIGVGRFDAEYVDNDVTTKIDMQTKLNVMTVKFTHEANNGSVGHTQSNYKLDFMN</sequence>
<gene>
    <name evidence="1" type="ORF">PSQ90_15535</name>
</gene>